<dbReference type="GO" id="GO:0031146">
    <property type="term" value="P:SCF-dependent proteasomal ubiquitin-dependent protein catabolic process"/>
    <property type="evidence" value="ECO:0007669"/>
    <property type="project" value="TreeGrafter"/>
</dbReference>
<dbReference type="Pfam" id="PF25372">
    <property type="entry name" value="DUF7885"/>
    <property type="match status" value="1"/>
</dbReference>
<gene>
    <name evidence="2" type="ORF">LVIROSA_LOCUS3839</name>
</gene>
<keyword evidence="3" id="KW-1185">Reference proteome</keyword>
<reference evidence="2 3" key="1">
    <citation type="submission" date="2022-01" db="EMBL/GenBank/DDBJ databases">
        <authorList>
            <person name="Xiong W."/>
            <person name="Schranz E."/>
        </authorList>
    </citation>
    <scope>NUCLEOTIDE SEQUENCE [LARGE SCALE GENOMIC DNA]</scope>
</reference>
<dbReference type="InterPro" id="IPR032675">
    <property type="entry name" value="LRR_dom_sf"/>
</dbReference>
<dbReference type="Proteomes" id="UP001157418">
    <property type="component" value="Unassembled WGS sequence"/>
</dbReference>
<name>A0AAU9LRV4_9ASTR</name>
<dbReference type="SMART" id="SM00367">
    <property type="entry name" value="LRR_CC"/>
    <property type="match status" value="9"/>
</dbReference>
<comment type="caution">
    <text evidence="2">The sequence shown here is derived from an EMBL/GenBank/DDBJ whole genome shotgun (WGS) entry which is preliminary data.</text>
</comment>
<dbReference type="InterPro" id="IPR057207">
    <property type="entry name" value="FBXL15_LRR"/>
</dbReference>
<organism evidence="2 3">
    <name type="scientific">Lactuca virosa</name>
    <dbReference type="NCBI Taxonomy" id="75947"/>
    <lineage>
        <taxon>Eukaryota</taxon>
        <taxon>Viridiplantae</taxon>
        <taxon>Streptophyta</taxon>
        <taxon>Embryophyta</taxon>
        <taxon>Tracheophyta</taxon>
        <taxon>Spermatophyta</taxon>
        <taxon>Magnoliopsida</taxon>
        <taxon>eudicotyledons</taxon>
        <taxon>Gunneridae</taxon>
        <taxon>Pentapetalae</taxon>
        <taxon>asterids</taxon>
        <taxon>campanulids</taxon>
        <taxon>Asterales</taxon>
        <taxon>Asteraceae</taxon>
        <taxon>Cichorioideae</taxon>
        <taxon>Cichorieae</taxon>
        <taxon>Lactucinae</taxon>
        <taxon>Lactuca</taxon>
    </lineage>
</organism>
<evidence type="ECO:0000313" key="3">
    <source>
        <dbReference type="Proteomes" id="UP001157418"/>
    </source>
</evidence>
<proteinExistence type="predicted"/>
<sequence>MELDVGDNKLDPQSGILHFPDELLHSIYKKLDLNLDQDSFGLTCHCFLDIQSSSHKTLELDCSSSASINIDSAAVDKLLNRFRQLQSLSLSGRENISDSSLTKLQHYGSNLHSLYLDDCRQAVTDVGISYIASGCPSLSVISLARCSMIKDSGLEILSESCKSLTEVNLACCVRITDRGIWALSQNCRQLRALKISQCDKIVGVSFQGCSPTLTCLEADNCAFDPMGVTGILSGGGLEYLNLSCLHKCSRGDGFIAIGLGIGANLRILDLSTCSFVTNDVISRISKGCPLLEEWNLSGCTEVDYSGWVSIGLHCRNLVRLHVNGCEKLDDRGLLALVNNCDSLQVIYLTKCTSNITRSGIRISKKRRKGVEIKKEQVTHITPCWAFIT</sequence>
<evidence type="ECO:0000259" key="1">
    <source>
        <dbReference type="Pfam" id="PF25372"/>
    </source>
</evidence>
<dbReference type="PANTHER" id="PTHR13318">
    <property type="entry name" value="PARTNER OF PAIRED, ISOFORM B-RELATED"/>
    <property type="match status" value="1"/>
</dbReference>
<dbReference type="GO" id="GO:0019005">
    <property type="term" value="C:SCF ubiquitin ligase complex"/>
    <property type="evidence" value="ECO:0007669"/>
    <property type="project" value="TreeGrafter"/>
</dbReference>
<dbReference type="Gene3D" id="3.80.10.10">
    <property type="entry name" value="Ribonuclease Inhibitor"/>
    <property type="match status" value="2"/>
</dbReference>
<accession>A0AAU9LRV4</accession>
<dbReference type="Pfam" id="PF13516">
    <property type="entry name" value="LRR_6"/>
    <property type="match status" value="1"/>
</dbReference>
<feature type="domain" description="F-box/LRR-repeat protein 15-like leucin rich repeat" evidence="1">
    <location>
        <begin position="46"/>
        <end position="205"/>
    </location>
</feature>
<dbReference type="PANTHER" id="PTHR13318:SF105">
    <property type="entry name" value="F-BOX_LRR-REPEAT PROTEIN 3"/>
    <property type="match status" value="1"/>
</dbReference>
<dbReference type="AlphaFoldDB" id="A0AAU9LRV4"/>
<dbReference type="SUPFAM" id="SSF52047">
    <property type="entry name" value="RNI-like"/>
    <property type="match status" value="1"/>
</dbReference>
<evidence type="ECO:0000313" key="2">
    <source>
        <dbReference type="EMBL" id="CAH1416041.1"/>
    </source>
</evidence>
<dbReference type="InterPro" id="IPR001611">
    <property type="entry name" value="Leu-rich_rpt"/>
</dbReference>
<dbReference type="InterPro" id="IPR006553">
    <property type="entry name" value="Leu-rich_rpt_Cys-con_subtyp"/>
</dbReference>
<dbReference type="EMBL" id="CAKMRJ010000002">
    <property type="protein sequence ID" value="CAH1416041.1"/>
    <property type="molecule type" value="Genomic_DNA"/>
</dbReference>
<protein>
    <recommendedName>
        <fullName evidence="1">F-box/LRR-repeat protein 15-like leucin rich repeat domain-containing protein</fullName>
    </recommendedName>
</protein>